<gene>
    <name evidence="2" type="ORF">AZF04_13980</name>
</gene>
<dbReference type="EMBL" id="LTAO01000040">
    <property type="protein sequence ID" value="KYG25592.1"/>
    <property type="molecule type" value="Genomic_DNA"/>
</dbReference>
<feature type="transmembrane region" description="Helical" evidence="1">
    <location>
        <begin position="113"/>
        <end position="132"/>
    </location>
</feature>
<keyword evidence="1" id="KW-0812">Transmembrane</keyword>
<proteinExistence type="predicted"/>
<dbReference type="AlphaFoldDB" id="A0A161QCB3"/>
<dbReference type="STRING" id="519424.AZF04_13980"/>
<organism evidence="2 3">
    <name type="scientific">Alkalihalobacillus trypoxylicola</name>
    <dbReference type="NCBI Taxonomy" id="519424"/>
    <lineage>
        <taxon>Bacteria</taxon>
        <taxon>Bacillati</taxon>
        <taxon>Bacillota</taxon>
        <taxon>Bacilli</taxon>
        <taxon>Bacillales</taxon>
        <taxon>Bacillaceae</taxon>
        <taxon>Alkalihalobacillus</taxon>
    </lineage>
</organism>
<protein>
    <recommendedName>
        <fullName evidence="4">Peptidase M50 domain-containing protein</fullName>
    </recommendedName>
</protein>
<keyword evidence="3" id="KW-1185">Reference proteome</keyword>
<sequence>MFEWSDLITAFWAFFLILPLVSLIHQLGHWSMAKFFGGTSNLVIGRGKTIFTIGSISIKRIYIADSSCSYRGLKTNHKIAHILVHAGGIIFNIGTMIVLNVMISINILPEATYFYQFGYFSVYYAFFALLPIKYSEKHVSDGLAIFEILRNLDIKDVTD</sequence>
<feature type="transmembrane region" description="Helical" evidence="1">
    <location>
        <begin position="6"/>
        <end position="24"/>
    </location>
</feature>
<dbReference type="OrthoDB" id="849477at2"/>
<name>A0A161QCB3_9BACI</name>
<dbReference type="Proteomes" id="UP000075806">
    <property type="component" value="Unassembled WGS sequence"/>
</dbReference>
<keyword evidence="1" id="KW-1133">Transmembrane helix</keyword>
<reference evidence="2" key="1">
    <citation type="submission" date="2016-02" db="EMBL/GenBank/DDBJ databases">
        <title>Genome sequence of Bacillus trypoxylicola KCTC 13244(T).</title>
        <authorList>
            <person name="Jeong H."/>
            <person name="Park S.-H."/>
            <person name="Choi S.-K."/>
        </authorList>
    </citation>
    <scope>NUCLEOTIDE SEQUENCE [LARGE SCALE GENOMIC DNA]</scope>
    <source>
        <strain evidence="2">KCTC 13244</strain>
    </source>
</reference>
<dbReference type="RefSeq" id="WP_061950356.1">
    <property type="nucleotide sequence ID" value="NZ_LTAO01000040.1"/>
</dbReference>
<evidence type="ECO:0000256" key="1">
    <source>
        <dbReference type="SAM" id="Phobius"/>
    </source>
</evidence>
<comment type="caution">
    <text evidence="2">The sequence shown here is derived from an EMBL/GenBank/DDBJ whole genome shotgun (WGS) entry which is preliminary data.</text>
</comment>
<keyword evidence="1" id="KW-0472">Membrane</keyword>
<feature type="transmembrane region" description="Helical" evidence="1">
    <location>
        <begin position="82"/>
        <end position="107"/>
    </location>
</feature>
<evidence type="ECO:0000313" key="3">
    <source>
        <dbReference type="Proteomes" id="UP000075806"/>
    </source>
</evidence>
<evidence type="ECO:0000313" key="2">
    <source>
        <dbReference type="EMBL" id="KYG25592.1"/>
    </source>
</evidence>
<accession>A0A161QCB3</accession>
<evidence type="ECO:0008006" key="4">
    <source>
        <dbReference type="Google" id="ProtNLM"/>
    </source>
</evidence>